<gene>
    <name evidence="3" type="ORF">GCM10011492_32570</name>
</gene>
<reference evidence="3" key="2">
    <citation type="submission" date="2020-09" db="EMBL/GenBank/DDBJ databases">
        <authorList>
            <person name="Sun Q."/>
            <person name="Zhou Y."/>
        </authorList>
    </citation>
    <scope>NUCLEOTIDE SEQUENCE</scope>
    <source>
        <strain evidence="3">CGMCC 1.15085</strain>
    </source>
</reference>
<dbReference type="EMBL" id="BMHI01000005">
    <property type="protein sequence ID" value="GGB39286.1"/>
    <property type="molecule type" value="Genomic_DNA"/>
</dbReference>
<dbReference type="InterPro" id="IPR051531">
    <property type="entry name" value="N-acetyltransferase"/>
</dbReference>
<sequence>MLPGMPVFPDAVPELTDGAVTLRAHQDSDLPRIVEFANDPRTRASVPLPSPYGMEQAREFFDQVRTTWESGTRQGAWAVEVDGRWAGSINLHSRAGGTSEIGYGVHPDVRGRGVTTAAARLLVAHAFDDLGLQTLVWRAARGNWASRRVAWALGFTHDGTWPATHPGPDGTIVGTWFGHLHASDPRAPQLPWREAAALESGRIRLRPWRDTDVPDTTPDRSLTHFMLGSAPAPDGFDEWLLTRLERMAGGEAVVWCIADIATDHPLGGIQLFRMNVPMLRDTARLAYWLQPSARGRGVMRDAMELVVRHSFSPTTDGGLGLRRLAAHVDGTNLASHRVLRWAGFRHIGSEHANIALPDGTVGDEESFELLASDDREAQRSAAVPVPVLRTERLTLRAWSEQDRPEREPAPDPQAAGAMGIEPRPPAAGYADWLARESCDELDGTSVGWCIADAVTDRPLGSIGVRGLGTPLRSGTTGYWLYDEARGRGLAGEALRAVVDHAFSPDGLGLRRLDAATVDGNHASMLTLASAGFRQYGQDHDSFVAADGTITDTAYFELLSVEHTHRPGDPD</sequence>
<dbReference type="InterPro" id="IPR016181">
    <property type="entry name" value="Acyl_CoA_acyltransferase"/>
</dbReference>
<organism evidence="3 4">
    <name type="scientific">Flexivirga endophytica</name>
    <dbReference type="NCBI Taxonomy" id="1849103"/>
    <lineage>
        <taxon>Bacteria</taxon>
        <taxon>Bacillati</taxon>
        <taxon>Actinomycetota</taxon>
        <taxon>Actinomycetes</taxon>
        <taxon>Micrococcales</taxon>
        <taxon>Dermacoccaceae</taxon>
        <taxon>Flexivirga</taxon>
    </lineage>
</organism>
<evidence type="ECO:0000256" key="1">
    <source>
        <dbReference type="SAM" id="MobiDB-lite"/>
    </source>
</evidence>
<feature type="compositionally biased region" description="Basic and acidic residues" evidence="1">
    <location>
        <begin position="397"/>
        <end position="409"/>
    </location>
</feature>
<feature type="domain" description="N-acetyltransferase" evidence="2">
    <location>
        <begin position="20"/>
        <end position="182"/>
    </location>
</feature>
<evidence type="ECO:0000313" key="3">
    <source>
        <dbReference type="EMBL" id="GGB39286.1"/>
    </source>
</evidence>
<keyword evidence="4" id="KW-1185">Reference proteome</keyword>
<comment type="caution">
    <text evidence="3">The sequence shown here is derived from an EMBL/GenBank/DDBJ whole genome shotgun (WGS) entry which is preliminary data.</text>
</comment>
<reference evidence="3" key="1">
    <citation type="journal article" date="2014" name="Int. J. Syst. Evol. Microbiol.">
        <title>Complete genome sequence of Corynebacterium casei LMG S-19264T (=DSM 44701T), isolated from a smear-ripened cheese.</title>
        <authorList>
            <consortium name="US DOE Joint Genome Institute (JGI-PGF)"/>
            <person name="Walter F."/>
            <person name="Albersmeier A."/>
            <person name="Kalinowski J."/>
            <person name="Ruckert C."/>
        </authorList>
    </citation>
    <scope>NUCLEOTIDE SEQUENCE</scope>
    <source>
        <strain evidence="3">CGMCC 1.15085</strain>
    </source>
</reference>
<dbReference type="CDD" id="cd04301">
    <property type="entry name" value="NAT_SF"/>
    <property type="match status" value="1"/>
</dbReference>
<dbReference type="Pfam" id="PF13302">
    <property type="entry name" value="Acetyltransf_3"/>
    <property type="match status" value="3"/>
</dbReference>
<dbReference type="Proteomes" id="UP000636793">
    <property type="component" value="Unassembled WGS sequence"/>
</dbReference>
<dbReference type="PANTHER" id="PTHR43792">
    <property type="entry name" value="GNAT FAMILY, PUTATIVE (AFU_ORTHOLOGUE AFUA_3G00765)-RELATED-RELATED"/>
    <property type="match status" value="1"/>
</dbReference>
<evidence type="ECO:0000259" key="2">
    <source>
        <dbReference type="PROSITE" id="PS51186"/>
    </source>
</evidence>
<proteinExistence type="predicted"/>
<evidence type="ECO:0000313" key="4">
    <source>
        <dbReference type="Proteomes" id="UP000636793"/>
    </source>
</evidence>
<name>A0A916WYA6_9MICO</name>
<dbReference type="GO" id="GO:0016747">
    <property type="term" value="F:acyltransferase activity, transferring groups other than amino-acyl groups"/>
    <property type="evidence" value="ECO:0007669"/>
    <property type="project" value="InterPro"/>
</dbReference>
<dbReference type="Gene3D" id="3.40.630.30">
    <property type="match status" value="3"/>
</dbReference>
<protein>
    <recommendedName>
        <fullName evidence="2">N-acetyltransferase domain-containing protein</fullName>
    </recommendedName>
</protein>
<feature type="domain" description="N-acetyltransferase" evidence="2">
    <location>
        <begin position="203"/>
        <end position="368"/>
    </location>
</feature>
<dbReference type="InterPro" id="IPR000182">
    <property type="entry name" value="GNAT_dom"/>
</dbReference>
<dbReference type="SUPFAM" id="SSF55729">
    <property type="entry name" value="Acyl-CoA N-acyltransferases (Nat)"/>
    <property type="match status" value="3"/>
</dbReference>
<accession>A0A916WYA6</accession>
<dbReference type="PANTHER" id="PTHR43792:SF16">
    <property type="entry name" value="N-ACETYLTRANSFERASE DOMAIN-CONTAINING PROTEIN"/>
    <property type="match status" value="1"/>
</dbReference>
<dbReference type="AlphaFoldDB" id="A0A916WYA6"/>
<feature type="domain" description="N-acetyltransferase" evidence="2">
    <location>
        <begin position="393"/>
        <end position="561"/>
    </location>
</feature>
<feature type="region of interest" description="Disordered" evidence="1">
    <location>
        <begin position="397"/>
        <end position="420"/>
    </location>
</feature>
<dbReference type="PROSITE" id="PS51186">
    <property type="entry name" value="GNAT"/>
    <property type="match status" value="3"/>
</dbReference>